<keyword evidence="1" id="KW-0378">Hydrolase</keyword>
<dbReference type="SUPFAM" id="SSF49265">
    <property type="entry name" value="Fibronectin type III"/>
    <property type="match status" value="1"/>
</dbReference>
<dbReference type="InterPro" id="IPR032169">
    <property type="entry name" value="DUF5005"/>
</dbReference>
<dbReference type="Pfam" id="PF00041">
    <property type="entry name" value="fn3"/>
    <property type="match status" value="1"/>
</dbReference>
<keyword evidence="4" id="KW-0732">Signal</keyword>
<evidence type="ECO:0000256" key="2">
    <source>
        <dbReference type="ARBA" id="ARBA00023326"/>
    </source>
</evidence>
<comment type="caution">
    <text evidence="6">The sequence shown here is derived from an EMBL/GenBank/DDBJ whole genome shotgun (WGS) entry which is preliminary data.</text>
</comment>
<protein>
    <recommendedName>
        <fullName evidence="5">Fibronectin type-III domain-containing protein</fullName>
    </recommendedName>
</protein>
<reference evidence="7" key="1">
    <citation type="journal article" date="2019" name="Int. J. Syst. Evol. Microbiol.">
        <title>The Global Catalogue of Microorganisms (GCM) 10K type strain sequencing project: providing services to taxonomists for standard genome sequencing and annotation.</title>
        <authorList>
            <consortium name="The Broad Institute Genomics Platform"/>
            <consortium name="The Broad Institute Genome Sequencing Center for Infectious Disease"/>
            <person name="Wu L."/>
            <person name="Ma J."/>
        </authorList>
    </citation>
    <scope>NUCLEOTIDE SEQUENCE [LARGE SCALE GENOMIC DNA]</scope>
    <source>
        <strain evidence="7">JCM 6833</strain>
    </source>
</reference>
<feature type="region of interest" description="Disordered" evidence="3">
    <location>
        <begin position="30"/>
        <end position="62"/>
    </location>
</feature>
<evidence type="ECO:0000256" key="3">
    <source>
        <dbReference type="SAM" id="MobiDB-lite"/>
    </source>
</evidence>
<feature type="chain" id="PRO_5046810169" description="Fibronectin type-III domain-containing protein" evidence="4">
    <location>
        <begin position="31"/>
        <end position="632"/>
    </location>
</feature>
<dbReference type="InterPro" id="IPR003961">
    <property type="entry name" value="FN3_dom"/>
</dbReference>
<feature type="region of interest" description="Disordered" evidence="3">
    <location>
        <begin position="436"/>
        <end position="458"/>
    </location>
</feature>
<keyword evidence="7" id="KW-1185">Reference proteome</keyword>
<feature type="compositionally biased region" description="Polar residues" evidence="3">
    <location>
        <begin position="436"/>
        <end position="447"/>
    </location>
</feature>
<dbReference type="CDD" id="cd00063">
    <property type="entry name" value="FN3"/>
    <property type="match status" value="2"/>
</dbReference>
<keyword evidence="2" id="KW-0624">Polysaccharide degradation</keyword>
<feature type="domain" description="Fibronectin type-III" evidence="5">
    <location>
        <begin position="452"/>
        <end position="545"/>
    </location>
</feature>
<feature type="signal peptide" evidence="4">
    <location>
        <begin position="1"/>
        <end position="30"/>
    </location>
</feature>
<dbReference type="SMART" id="SM00060">
    <property type="entry name" value="FN3"/>
    <property type="match status" value="2"/>
</dbReference>
<dbReference type="EMBL" id="BAAATD010000002">
    <property type="protein sequence ID" value="GAA2587742.1"/>
    <property type="molecule type" value="Genomic_DNA"/>
</dbReference>
<name>A0ABN3PLG3_9ACTN</name>
<sequence>MFPRARSGRWAGFLCAVVATVTFSAIPAEAASPAKPPAPVPTPGRVLEPAPKPDGSAPASVRAAAGVPVTPYSSLNTLFQNYGNSSGQWSGGDGTQAQRLSDGRVVWFFNDSWYGTVESNGTRKPFTTVMPRNMLVIQNGTTLTSVAGSGGDKTMVAPSTNGDWLWGGDNMVVGGTVYKFYQRFKASGGGAFGFYPTGVEMVAMPVSSLTNPATFTKVSIPAARCDASPNVGSSCLLWGTALHSTSSHTYIYGTETVVTSGSPQKYLHIARVPLGQFTAAWEYWNGSGWSSSQADSKRMMNGVAEGFSVTYSGGRYVLLTQGLEGGLAGNMVAYYSSTPTGFTGAGKSVLHMTPETTTDWGDWTYEYRIIPHLSSGSTVVASYNVNSQYKDGACMGRNYYTASVYRPRFIQFTLPSSPVGGATIAPTKAPLGSPWTLNPPSYCNDPSQPGPSPSGLTATASPGAVITMKWNAPSPAGKYSYDVQWRDATAGEAWTGFPLFAPDSLSVPFNQLAHGHRYEFRIRAMTWNGNASPWSATVSATAYLNAPANVTALRWDSDECFAEWQDNQPNVLWRVYWRELPSGPWTRATYPTSEKGLSVHALNSTKRYGFQVAAENSKGEGPRSAEAICGLP</sequence>
<evidence type="ECO:0000313" key="6">
    <source>
        <dbReference type="EMBL" id="GAA2587742.1"/>
    </source>
</evidence>
<dbReference type="Proteomes" id="UP001501509">
    <property type="component" value="Unassembled WGS sequence"/>
</dbReference>
<dbReference type="PROSITE" id="PS50853">
    <property type="entry name" value="FN3"/>
    <property type="match status" value="2"/>
</dbReference>
<dbReference type="Pfam" id="PF16396">
    <property type="entry name" value="DUF5005"/>
    <property type="match status" value="1"/>
</dbReference>
<keyword evidence="1" id="KW-0326">Glycosidase</keyword>
<dbReference type="Gene3D" id="2.60.40.10">
    <property type="entry name" value="Immunoglobulins"/>
    <property type="match status" value="2"/>
</dbReference>
<proteinExistence type="predicted"/>
<evidence type="ECO:0000256" key="1">
    <source>
        <dbReference type="ARBA" id="ARBA00023295"/>
    </source>
</evidence>
<evidence type="ECO:0000313" key="7">
    <source>
        <dbReference type="Proteomes" id="UP001501509"/>
    </source>
</evidence>
<dbReference type="InterPro" id="IPR013783">
    <property type="entry name" value="Ig-like_fold"/>
</dbReference>
<dbReference type="InterPro" id="IPR036116">
    <property type="entry name" value="FN3_sf"/>
</dbReference>
<feature type="domain" description="Fibronectin type-III" evidence="5">
    <location>
        <begin position="546"/>
        <end position="632"/>
    </location>
</feature>
<gene>
    <name evidence="6" type="ORF">GCM10010411_20730</name>
</gene>
<organism evidence="6 7">
    <name type="scientific">Actinomadura fulvescens</name>
    <dbReference type="NCBI Taxonomy" id="46160"/>
    <lineage>
        <taxon>Bacteria</taxon>
        <taxon>Bacillati</taxon>
        <taxon>Actinomycetota</taxon>
        <taxon>Actinomycetes</taxon>
        <taxon>Streptosporangiales</taxon>
        <taxon>Thermomonosporaceae</taxon>
        <taxon>Actinomadura</taxon>
    </lineage>
</organism>
<evidence type="ECO:0000256" key="4">
    <source>
        <dbReference type="SAM" id="SignalP"/>
    </source>
</evidence>
<keyword evidence="2" id="KW-0119">Carbohydrate metabolism</keyword>
<accession>A0ABN3PLG3</accession>
<evidence type="ECO:0000259" key="5">
    <source>
        <dbReference type="PROSITE" id="PS50853"/>
    </source>
</evidence>